<evidence type="ECO:0000313" key="2">
    <source>
        <dbReference type="Proteomes" id="UP000321274"/>
    </source>
</evidence>
<protein>
    <recommendedName>
        <fullName evidence="3">Integrase</fullName>
    </recommendedName>
</protein>
<reference evidence="1 2" key="1">
    <citation type="submission" date="2019-07" db="EMBL/GenBank/DDBJ databases">
        <title>Whole genome shotgun sequence of Acinetobacter johnsonii NBRC 102197.</title>
        <authorList>
            <person name="Hosoyama A."/>
            <person name="Uohara A."/>
            <person name="Ohji S."/>
            <person name="Ichikawa N."/>
        </authorList>
    </citation>
    <scope>NUCLEOTIDE SEQUENCE [LARGE SCALE GENOMIC DNA]</scope>
    <source>
        <strain evidence="1 2">NBRC 102197</strain>
    </source>
</reference>
<name>A0AAV3WFS3_ACIJO</name>
<organism evidence="1 2">
    <name type="scientific">Acinetobacter johnsonii</name>
    <dbReference type="NCBI Taxonomy" id="40214"/>
    <lineage>
        <taxon>Bacteria</taxon>
        <taxon>Pseudomonadati</taxon>
        <taxon>Pseudomonadota</taxon>
        <taxon>Gammaproteobacteria</taxon>
        <taxon>Moraxellales</taxon>
        <taxon>Moraxellaceae</taxon>
        <taxon>Acinetobacter</taxon>
    </lineage>
</organism>
<sequence length="196" mass="22866">MQRESYPIYKVSKTFSKKSLADEWIKRTEAEIELNPKKMLNPQEKLKHATLADFIKRYLEEADNFARTKTWSLNNIASLEISEKNIYSLTRQDFADFAITRRKGDPLKGTEGVAPFTALKDLGHIKAVLIHVEHVWGEPLEEVVVEYDKALTGLRKSRIVTKSKTRDRLPTFEELQALTTHFYKNWKHKLNLYLCI</sequence>
<evidence type="ECO:0000313" key="1">
    <source>
        <dbReference type="EMBL" id="GEK45504.1"/>
    </source>
</evidence>
<gene>
    <name evidence="1" type="ORF">AJO04nite_27620</name>
</gene>
<dbReference type="EMBL" id="BJUJ01000115">
    <property type="protein sequence ID" value="GEK45504.1"/>
    <property type="molecule type" value="Genomic_DNA"/>
</dbReference>
<dbReference type="AlphaFoldDB" id="A0AAV3WFS3"/>
<evidence type="ECO:0008006" key="3">
    <source>
        <dbReference type="Google" id="ProtNLM"/>
    </source>
</evidence>
<comment type="caution">
    <text evidence="1">The sequence shown here is derived from an EMBL/GenBank/DDBJ whole genome shotgun (WGS) entry which is preliminary data.</text>
</comment>
<dbReference type="Proteomes" id="UP000321274">
    <property type="component" value="Unassembled WGS sequence"/>
</dbReference>
<accession>A0AAV3WFS3</accession>
<proteinExistence type="predicted"/>